<sequence length="660" mass="75511">MASQDPIQGIPIPDVKPPNECETWKSAFAQRLTSKKTGEEFDYFARALQLDPKLQGPSAFLYALAHAYKMKEANDLRDDDEQVKELPEGSKLCIVGAGMAGLYIAMILDELNIPNLSYDILEGSDRIGGRVYTHYFSKERPHDYYDVGAMRFPNVKIMEKTFKLFEHLKTPLIDYYMSSKLQPSRYNDRTMIGEVIGNPDYFQVSDIHGGRIMAELVASPKKYTTETFEPFKDRLRKNWTKGFQALMKYDQYSVRGFMMSHGITPLDDYYSIQWLETLTDGSGLYDQAFAEGVIDDLDFDYYSEYVHPDEKVKWHCIDGGTQLVPDKMNSMLKKPLTKDDLNKRVTKIAFHRKNDKHPEDGDTHLSVKVEGEERMRRYMTVFATPTLACLQRIDLTKLELLYEQKDAIRSLHYDTASKVGMKFKYAWWIKYGIKGGLGKTDMPLRCCVYPSYNLNDPDIDKPGHPAVLLCSYSWSQDAARIGSLMKGDPSKETELKQILFNNLTHLHLENAKLYDPDIDFDKLYKEIECAYITHHAFDWHNHEFSSGAYGKFGPGQFSNVYTALSCPTADSRFHFVGEAVSAHHGWIVGALDSAHQAVINFLRRFNLVKYEEKLSKIPWLGPQPDEITKETAVKRVVLGLLTPERRLAARKQVEAGKGAE</sequence>
<dbReference type="InterPro" id="IPR050281">
    <property type="entry name" value="Flavin_monoamine_oxidase"/>
</dbReference>
<feature type="domain" description="Amine oxidase" evidence="1">
    <location>
        <begin position="99"/>
        <end position="597"/>
    </location>
</feature>
<gene>
    <name evidence="2" type="ORF">JMJ35_001689</name>
</gene>
<dbReference type="Gene3D" id="1.10.10.1620">
    <property type="match status" value="1"/>
</dbReference>
<dbReference type="PANTHER" id="PTHR10742:SF342">
    <property type="entry name" value="AMINE OXIDASE"/>
    <property type="match status" value="1"/>
</dbReference>
<proteinExistence type="predicted"/>
<dbReference type="PANTHER" id="PTHR10742">
    <property type="entry name" value="FLAVIN MONOAMINE OXIDASE"/>
    <property type="match status" value="1"/>
</dbReference>
<dbReference type="Proteomes" id="UP001166286">
    <property type="component" value="Unassembled WGS sequence"/>
</dbReference>
<evidence type="ECO:0000259" key="1">
    <source>
        <dbReference type="Pfam" id="PF01593"/>
    </source>
</evidence>
<dbReference type="Gene3D" id="3.90.660.10">
    <property type="match status" value="1"/>
</dbReference>
<organism evidence="2 3">
    <name type="scientific">Cladonia borealis</name>
    <dbReference type="NCBI Taxonomy" id="184061"/>
    <lineage>
        <taxon>Eukaryota</taxon>
        <taxon>Fungi</taxon>
        <taxon>Dikarya</taxon>
        <taxon>Ascomycota</taxon>
        <taxon>Pezizomycotina</taxon>
        <taxon>Lecanoromycetes</taxon>
        <taxon>OSLEUM clade</taxon>
        <taxon>Lecanoromycetidae</taxon>
        <taxon>Lecanorales</taxon>
        <taxon>Lecanorineae</taxon>
        <taxon>Cladoniaceae</taxon>
        <taxon>Cladonia</taxon>
    </lineage>
</organism>
<comment type="caution">
    <text evidence="2">The sequence shown here is derived from an EMBL/GenBank/DDBJ whole genome shotgun (WGS) entry which is preliminary data.</text>
</comment>
<evidence type="ECO:0000313" key="2">
    <source>
        <dbReference type="EMBL" id="KAK0515655.1"/>
    </source>
</evidence>
<dbReference type="InterPro" id="IPR002937">
    <property type="entry name" value="Amino_oxidase"/>
</dbReference>
<dbReference type="SUPFAM" id="SSF54373">
    <property type="entry name" value="FAD-linked reductases, C-terminal domain"/>
    <property type="match status" value="1"/>
</dbReference>
<dbReference type="SUPFAM" id="SSF51905">
    <property type="entry name" value="FAD/NAD(P)-binding domain"/>
    <property type="match status" value="1"/>
</dbReference>
<accession>A0AA39V9I4</accession>
<dbReference type="GO" id="GO:0001716">
    <property type="term" value="F:L-amino-acid oxidase activity"/>
    <property type="evidence" value="ECO:0007669"/>
    <property type="project" value="TreeGrafter"/>
</dbReference>
<protein>
    <recommendedName>
        <fullName evidence="1">Amine oxidase domain-containing protein</fullName>
    </recommendedName>
</protein>
<dbReference type="AlphaFoldDB" id="A0AA39V9I4"/>
<dbReference type="Gene3D" id="3.50.50.60">
    <property type="entry name" value="FAD/NAD(P)-binding domain"/>
    <property type="match status" value="1"/>
</dbReference>
<dbReference type="Pfam" id="PF01593">
    <property type="entry name" value="Amino_oxidase"/>
    <property type="match status" value="1"/>
</dbReference>
<evidence type="ECO:0000313" key="3">
    <source>
        <dbReference type="Proteomes" id="UP001166286"/>
    </source>
</evidence>
<keyword evidence="3" id="KW-1185">Reference proteome</keyword>
<dbReference type="GO" id="GO:0009063">
    <property type="term" value="P:amino acid catabolic process"/>
    <property type="evidence" value="ECO:0007669"/>
    <property type="project" value="TreeGrafter"/>
</dbReference>
<dbReference type="InterPro" id="IPR036188">
    <property type="entry name" value="FAD/NAD-bd_sf"/>
</dbReference>
<dbReference type="EMBL" id="JAFEKC020000003">
    <property type="protein sequence ID" value="KAK0515655.1"/>
    <property type="molecule type" value="Genomic_DNA"/>
</dbReference>
<reference evidence="2" key="1">
    <citation type="submission" date="2023-03" db="EMBL/GenBank/DDBJ databases">
        <title>Complete genome of Cladonia borealis.</title>
        <authorList>
            <person name="Park H."/>
        </authorList>
    </citation>
    <scope>NUCLEOTIDE SEQUENCE</scope>
    <source>
        <strain evidence="2">ANT050790</strain>
    </source>
</reference>
<name>A0AA39V9I4_9LECA</name>